<evidence type="ECO:0000256" key="1">
    <source>
        <dbReference type="SAM" id="MobiDB-lite"/>
    </source>
</evidence>
<sequence>MAYAFQSPWYPVTDQLNTCFFPVNTAKYEMPHHTASFISMTRIDQRSHNRRSVRSASGMLVARQKGSHDHPWRRPWTFRTAKRHVLISVAAR</sequence>
<dbReference type="InParanoid" id="A0A0C3DZR5"/>
<reference evidence="2 3" key="1">
    <citation type="submission" date="2014-04" db="EMBL/GenBank/DDBJ databases">
        <authorList>
            <consortium name="DOE Joint Genome Institute"/>
            <person name="Kuo A."/>
            <person name="Kohler A."/>
            <person name="Nagy L.G."/>
            <person name="Floudas D."/>
            <person name="Copeland A."/>
            <person name="Barry K.W."/>
            <person name="Cichocki N."/>
            <person name="Veneault-Fourrey C."/>
            <person name="LaButti K."/>
            <person name="Lindquist E.A."/>
            <person name="Lipzen A."/>
            <person name="Lundell T."/>
            <person name="Morin E."/>
            <person name="Murat C."/>
            <person name="Sun H."/>
            <person name="Tunlid A."/>
            <person name="Henrissat B."/>
            <person name="Grigoriev I.V."/>
            <person name="Hibbett D.S."/>
            <person name="Martin F."/>
            <person name="Nordberg H.P."/>
            <person name="Cantor M.N."/>
            <person name="Hua S.X."/>
        </authorList>
    </citation>
    <scope>NUCLEOTIDE SEQUENCE [LARGE SCALE GENOMIC DNA]</scope>
    <source>
        <strain evidence="2 3">Foug A</strain>
    </source>
</reference>
<name>A0A0C3DZR5_9AGAM</name>
<accession>A0A0C3DZR5</accession>
<dbReference type="AlphaFoldDB" id="A0A0C3DZR5"/>
<gene>
    <name evidence="2" type="ORF">SCLCIDRAFT_397495</name>
</gene>
<reference evidence="3" key="2">
    <citation type="submission" date="2015-01" db="EMBL/GenBank/DDBJ databases">
        <title>Evolutionary Origins and Diversification of the Mycorrhizal Mutualists.</title>
        <authorList>
            <consortium name="DOE Joint Genome Institute"/>
            <consortium name="Mycorrhizal Genomics Consortium"/>
            <person name="Kohler A."/>
            <person name="Kuo A."/>
            <person name="Nagy L.G."/>
            <person name="Floudas D."/>
            <person name="Copeland A."/>
            <person name="Barry K.W."/>
            <person name="Cichocki N."/>
            <person name="Veneault-Fourrey C."/>
            <person name="LaButti K."/>
            <person name="Lindquist E.A."/>
            <person name="Lipzen A."/>
            <person name="Lundell T."/>
            <person name="Morin E."/>
            <person name="Murat C."/>
            <person name="Riley R."/>
            <person name="Ohm R."/>
            <person name="Sun H."/>
            <person name="Tunlid A."/>
            <person name="Henrissat B."/>
            <person name="Grigoriev I.V."/>
            <person name="Hibbett D.S."/>
            <person name="Martin F."/>
        </authorList>
    </citation>
    <scope>NUCLEOTIDE SEQUENCE [LARGE SCALE GENOMIC DNA]</scope>
    <source>
        <strain evidence="3">Foug A</strain>
    </source>
</reference>
<keyword evidence="3" id="KW-1185">Reference proteome</keyword>
<feature type="region of interest" description="Disordered" evidence="1">
    <location>
        <begin position="46"/>
        <end position="73"/>
    </location>
</feature>
<dbReference type="EMBL" id="KN822019">
    <property type="protein sequence ID" value="KIM66040.1"/>
    <property type="molecule type" value="Genomic_DNA"/>
</dbReference>
<organism evidence="2 3">
    <name type="scientific">Scleroderma citrinum Foug A</name>
    <dbReference type="NCBI Taxonomy" id="1036808"/>
    <lineage>
        <taxon>Eukaryota</taxon>
        <taxon>Fungi</taxon>
        <taxon>Dikarya</taxon>
        <taxon>Basidiomycota</taxon>
        <taxon>Agaricomycotina</taxon>
        <taxon>Agaricomycetes</taxon>
        <taxon>Agaricomycetidae</taxon>
        <taxon>Boletales</taxon>
        <taxon>Sclerodermatineae</taxon>
        <taxon>Sclerodermataceae</taxon>
        <taxon>Scleroderma</taxon>
    </lineage>
</organism>
<evidence type="ECO:0000313" key="2">
    <source>
        <dbReference type="EMBL" id="KIM66040.1"/>
    </source>
</evidence>
<dbReference type="Proteomes" id="UP000053989">
    <property type="component" value="Unassembled WGS sequence"/>
</dbReference>
<protein>
    <submittedName>
        <fullName evidence="2">Uncharacterized protein</fullName>
    </submittedName>
</protein>
<evidence type="ECO:0000313" key="3">
    <source>
        <dbReference type="Proteomes" id="UP000053989"/>
    </source>
</evidence>
<proteinExistence type="predicted"/>
<dbReference type="HOGENOM" id="CLU_2414558_0_0_1"/>